<dbReference type="SUPFAM" id="SSF51905">
    <property type="entry name" value="FAD/NAD(P)-binding domain"/>
    <property type="match status" value="1"/>
</dbReference>
<comment type="similarity">
    <text evidence="1">Belongs to the paxM FAD-dependent monooxygenase family.</text>
</comment>
<keyword evidence="6" id="KW-1185">Reference proteome</keyword>
<name>A0A9Q8PK14_PASFU</name>
<protein>
    <submittedName>
        <fullName evidence="5">Uncharacterized protein</fullName>
    </submittedName>
</protein>
<dbReference type="Gene3D" id="3.50.50.60">
    <property type="entry name" value="FAD/NAD(P)-binding domain"/>
    <property type="match status" value="2"/>
</dbReference>
<evidence type="ECO:0000256" key="2">
    <source>
        <dbReference type="ARBA" id="ARBA00023002"/>
    </source>
</evidence>
<organism evidence="5 6">
    <name type="scientific">Passalora fulva</name>
    <name type="common">Tomato leaf mold</name>
    <name type="synonym">Cladosporium fulvum</name>
    <dbReference type="NCBI Taxonomy" id="5499"/>
    <lineage>
        <taxon>Eukaryota</taxon>
        <taxon>Fungi</taxon>
        <taxon>Dikarya</taxon>
        <taxon>Ascomycota</taxon>
        <taxon>Pezizomycotina</taxon>
        <taxon>Dothideomycetes</taxon>
        <taxon>Dothideomycetidae</taxon>
        <taxon>Mycosphaerellales</taxon>
        <taxon>Mycosphaerellaceae</taxon>
        <taxon>Fulvia</taxon>
    </lineage>
</organism>
<dbReference type="PANTHER" id="PTHR13789:SF314">
    <property type="entry name" value="FAD-BINDING DOMAIN-CONTAINING PROTEIN"/>
    <property type="match status" value="1"/>
</dbReference>
<dbReference type="GO" id="GO:0004497">
    <property type="term" value="F:monooxygenase activity"/>
    <property type="evidence" value="ECO:0007669"/>
    <property type="project" value="UniProtKB-KW"/>
</dbReference>
<keyword evidence="4" id="KW-1133">Transmembrane helix</keyword>
<evidence type="ECO:0000313" key="5">
    <source>
        <dbReference type="EMBL" id="UJO23898.1"/>
    </source>
</evidence>
<keyword evidence="2" id="KW-0560">Oxidoreductase</keyword>
<reference evidence="5" key="1">
    <citation type="submission" date="2021-12" db="EMBL/GenBank/DDBJ databases">
        <authorList>
            <person name="Zaccaron A."/>
            <person name="Stergiopoulos I."/>
        </authorList>
    </citation>
    <scope>NUCLEOTIDE SEQUENCE</scope>
    <source>
        <strain evidence="5">Race5_Kim</strain>
    </source>
</reference>
<dbReference type="AlphaFoldDB" id="A0A9Q8PK14"/>
<keyword evidence="4" id="KW-0472">Membrane</keyword>
<dbReference type="Proteomes" id="UP000756132">
    <property type="component" value="Chromosome 11"/>
</dbReference>
<accession>A0A9Q8PK14</accession>
<dbReference type="KEGG" id="ffu:CLAFUR5_12622"/>
<evidence type="ECO:0000256" key="1">
    <source>
        <dbReference type="ARBA" id="ARBA00007992"/>
    </source>
</evidence>
<dbReference type="PANTHER" id="PTHR13789">
    <property type="entry name" value="MONOOXYGENASE"/>
    <property type="match status" value="1"/>
</dbReference>
<feature type="transmembrane region" description="Helical" evidence="4">
    <location>
        <begin position="6"/>
        <end position="27"/>
    </location>
</feature>
<gene>
    <name evidence="5" type="ORF">CLAFUR5_12622</name>
</gene>
<reference evidence="5" key="2">
    <citation type="journal article" date="2022" name="Microb. Genom.">
        <title>A chromosome-scale genome assembly of the tomato pathogen Cladosporium fulvum reveals a compartmentalized genome architecture and the presence of a dispensable chromosome.</title>
        <authorList>
            <person name="Zaccaron A.Z."/>
            <person name="Chen L.H."/>
            <person name="Samaras A."/>
            <person name="Stergiopoulos I."/>
        </authorList>
    </citation>
    <scope>NUCLEOTIDE SEQUENCE</scope>
    <source>
        <strain evidence="5">Race5_Kim</strain>
    </source>
</reference>
<keyword evidence="4" id="KW-0812">Transmembrane</keyword>
<dbReference type="GeneID" id="71992500"/>
<dbReference type="EMBL" id="CP090173">
    <property type="protein sequence ID" value="UJO23898.1"/>
    <property type="molecule type" value="Genomic_DNA"/>
</dbReference>
<evidence type="ECO:0000256" key="4">
    <source>
        <dbReference type="SAM" id="Phobius"/>
    </source>
</evidence>
<evidence type="ECO:0000313" key="6">
    <source>
        <dbReference type="Proteomes" id="UP000756132"/>
    </source>
</evidence>
<keyword evidence="3" id="KW-0503">Monooxygenase</keyword>
<dbReference type="OMA" id="GEDLKVW"/>
<sequence length="271" mass="29944">MLTNPTPLHCLIISAGIAGLTATLALLRSGHHITILEKSHYLTETGAALGLGPNASSLPIDLGWDRASSGAIAVRGLTSIDGETGEPRAQMDLEEFAKRWKSPWLSVHGVDLHRELRKLGESAEGLGREGDVVRKDVVPEARLSPAGKRCYRWLVERERLMADSGTMFLTEEEGYMKHVAGPEGKFVMYHCRKNTMFKFAVLLPDDEMDAEGDDLYRQGNERTVLSRRSTFAPPTRKLLSLAGEDLKVWQLVDMAPLFDSGRSVRNAECLS</sequence>
<proteinExistence type="inferred from homology"/>
<evidence type="ECO:0000256" key="3">
    <source>
        <dbReference type="ARBA" id="ARBA00023033"/>
    </source>
</evidence>
<dbReference type="InterPro" id="IPR036188">
    <property type="entry name" value="FAD/NAD-bd_sf"/>
</dbReference>
<dbReference type="SUPFAM" id="SSF54373">
    <property type="entry name" value="FAD-linked reductases, C-terminal domain"/>
    <property type="match status" value="1"/>
</dbReference>
<dbReference type="RefSeq" id="XP_047768264.1">
    <property type="nucleotide sequence ID" value="XM_047911770.1"/>
</dbReference>
<dbReference type="OrthoDB" id="1047367at2759"/>
<dbReference type="InterPro" id="IPR050493">
    <property type="entry name" value="FAD-dep_Monooxygenase_BioMet"/>
</dbReference>